<accession>A0A168R0S6</accession>
<evidence type="ECO:0000313" key="6">
    <source>
        <dbReference type="Proteomes" id="UP000077355"/>
    </source>
</evidence>
<evidence type="ECO:0000256" key="2">
    <source>
        <dbReference type="ARBA" id="ARBA00022840"/>
    </source>
</evidence>
<dbReference type="Proteomes" id="UP000077355">
    <property type="component" value="Unassembled WGS sequence"/>
</dbReference>
<keyword evidence="2 3" id="KW-0067">ATP-binding</keyword>
<dbReference type="Pfam" id="PF01580">
    <property type="entry name" value="FtsK_SpoIIIE"/>
    <property type="match status" value="1"/>
</dbReference>
<dbReference type="RefSeq" id="WP_068646072.1">
    <property type="nucleotide sequence ID" value="NZ_CP043611.1"/>
</dbReference>
<keyword evidence="6" id="KW-1185">Reference proteome</keyword>
<feature type="binding site" evidence="3">
    <location>
        <begin position="167"/>
        <end position="174"/>
    </location>
    <ligand>
        <name>ATP</name>
        <dbReference type="ChEBI" id="CHEBI:30616"/>
    </ligand>
</feature>
<evidence type="ECO:0000256" key="1">
    <source>
        <dbReference type="ARBA" id="ARBA00022741"/>
    </source>
</evidence>
<dbReference type="PANTHER" id="PTHR22683">
    <property type="entry name" value="SPORULATION PROTEIN RELATED"/>
    <property type="match status" value="1"/>
</dbReference>
<feature type="domain" description="FtsK" evidence="4">
    <location>
        <begin position="150"/>
        <end position="327"/>
    </location>
</feature>
<comment type="caution">
    <text evidence="5">The sequence shown here is derived from an EMBL/GenBank/DDBJ whole genome shotgun (WGS) entry which is preliminary data.</text>
</comment>
<organism evidence="5 6">
    <name type="scientific">Paenibacillus antarcticus</name>
    <dbReference type="NCBI Taxonomy" id="253703"/>
    <lineage>
        <taxon>Bacteria</taxon>
        <taxon>Bacillati</taxon>
        <taxon>Bacillota</taxon>
        <taxon>Bacilli</taxon>
        <taxon>Bacillales</taxon>
        <taxon>Paenibacillaceae</taxon>
        <taxon>Paenibacillus</taxon>
    </lineage>
</organism>
<dbReference type="InterPro" id="IPR002543">
    <property type="entry name" value="FtsK_dom"/>
</dbReference>
<dbReference type="OrthoDB" id="9807790at2"/>
<dbReference type="AlphaFoldDB" id="A0A168R0S6"/>
<gene>
    <name evidence="5" type="ORF">PBAT_02085</name>
</gene>
<dbReference type="InterPro" id="IPR027417">
    <property type="entry name" value="P-loop_NTPase"/>
</dbReference>
<dbReference type="PROSITE" id="PS50901">
    <property type="entry name" value="FTSK"/>
    <property type="match status" value="1"/>
</dbReference>
<dbReference type="GO" id="GO:0005524">
    <property type="term" value="F:ATP binding"/>
    <property type="evidence" value="ECO:0007669"/>
    <property type="project" value="UniProtKB-UniRule"/>
</dbReference>
<dbReference type="SUPFAM" id="SSF52540">
    <property type="entry name" value="P-loop containing nucleoside triphosphate hydrolases"/>
    <property type="match status" value="1"/>
</dbReference>
<dbReference type="EMBL" id="LVJI01000001">
    <property type="protein sequence ID" value="OAB48443.1"/>
    <property type="molecule type" value="Genomic_DNA"/>
</dbReference>
<dbReference type="GO" id="GO:0003677">
    <property type="term" value="F:DNA binding"/>
    <property type="evidence" value="ECO:0007669"/>
    <property type="project" value="InterPro"/>
</dbReference>
<dbReference type="PANTHER" id="PTHR22683:SF1">
    <property type="entry name" value="TYPE VII SECRETION SYSTEM PROTEIN ESSC"/>
    <property type="match status" value="1"/>
</dbReference>
<proteinExistence type="predicted"/>
<evidence type="ECO:0000259" key="4">
    <source>
        <dbReference type="PROSITE" id="PS50901"/>
    </source>
</evidence>
<dbReference type="InterPro" id="IPR050206">
    <property type="entry name" value="FtsK/SpoIIIE/SftA"/>
</dbReference>
<evidence type="ECO:0000313" key="5">
    <source>
        <dbReference type="EMBL" id="OAB48443.1"/>
    </source>
</evidence>
<reference evidence="5 6" key="1">
    <citation type="submission" date="2016-03" db="EMBL/GenBank/DDBJ databases">
        <title>Draft genome sequence of Paenibacillus antarcticus CECT 5836.</title>
        <authorList>
            <person name="Shin S.-K."/>
            <person name="Yi H."/>
        </authorList>
    </citation>
    <scope>NUCLEOTIDE SEQUENCE [LARGE SCALE GENOMIC DNA]</scope>
    <source>
        <strain evidence="5 6">CECT 5836</strain>
    </source>
</reference>
<protein>
    <recommendedName>
        <fullName evidence="4">FtsK domain-containing protein</fullName>
    </recommendedName>
</protein>
<name>A0A168R0S6_9BACL</name>
<keyword evidence="1 3" id="KW-0547">Nucleotide-binding</keyword>
<sequence>MITSSTTFLAGAVGSATSAYMVYRGLPENVIRRKLEGLFRTGEIYLKIIGYKKKELRSYPKIKRVKTYFDRREAVFTLPVGVDPSVVHGKAWLFKQTFGEFAELHMNDDSRTFILKAYINSISHYNYDLEAIREHVKGMELPIYAGKDRRGYVFYDMVPNPGLIISGEPGSGKSACLRSVLTTLINTVDDLELYCADLKKSEFHVFKGVAKEVVTTSGEILRVVMHIQRELMRREKVLESHEVEHVNQLPKAIRPPYIVLAIDEVALLKKETAIMEVIEEISTIGRALGVYPILSMQRPDAQVLDGKLKNNLTVRFGFRQSNEINSRIVIDSGECATIKNSDKGEMYMKFDGLTKVQGPLLSVEHARELLAPFKWSKDGIDSDERVDITEESQELDNHEDVIEMGMLG</sequence>
<evidence type="ECO:0000256" key="3">
    <source>
        <dbReference type="PROSITE-ProRule" id="PRU00289"/>
    </source>
</evidence>
<dbReference type="Gene3D" id="3.40.50.300">
    <property type="entry name" value="P-loop containing nucleotide triphosphate hydrolases"/>
    <property type="match status" value="1"/>
</dbReference>